<feature type="non-terminal residue" evidence="1">
    <location>
        <position position="1"/>
    </location>
</feature>
<proteinExistence type="predicted"/>
<gene>
    <name evidence="1" type="ORF">S01H4_33155</name>
</gene>
<dbReference type="SUPFAM" id="SSF48452">
    <property type="entry name" value="TPR-like"/>
    <property type="match status" value="1"/>
</dbReference>
<dbReference type="AlphaFoldDB" id="X1B7Z7"/>
<dbReference type="InterPro" id="IPR011990">
    <property type="entry name" value="TPR-like_helical_dom_sf"/>
</dbReference>
<comment type="caution">
    <text evidence="1">The sequence shown here is derived from an EMBL/GenBank/DDBJ whole genome shotgun (WGS) entry which is preliminary data.</text>
</comment>
<accession>X1B7Z7</accession>
<name>X1B7Z7_9ZZZZ</name>
<evidence type="ECO:0000313" key="1">
    <source>
        <dbReference type="EMBL" id="GAG77412.1"/>
    </source>
</evidence>
<organism evidence="1">
    <name type="scientific">marine sediment metagenome</name>
    <dbReference type="NCBI Taxonomy" id="412755"/>
    <lineage>
        <taxon>unclassified sequences</taxon>
        <taxon>metagenomes</taxon>
        <taxon>ecological metagenomes</taxon>
    </lineage>
</organism>
<dbReference type="Gene3D" id="1.25.40.10">
    <property type="entry name" value="Tetratricopeptide repeat domain"/>
    <property type="match status" value="1"/>
</dbReference>
<protein>
    <submittedName>
        <fullName evidence="1">Uncharacterized protein</fullName>
    </submittedName>
</protein>
<dbReference type="EMBL" id="BART01017412">
    <property type="protein sequence ID" value="GAG77412.1"/>
    <property type="molecule type" value="Genomic_DNA"/>
</dbReference>
<sequence>NLGMVYKIRGDLKAAEEMYKKALAIFTSIGNKMMIEKVKPLLDQLRDNK</sequence>
<reference evidence="1" key="1">
    <citation type="journal article" date="2014" name="Front. Microbiol.">
        <title>High frequency of phylogenetically diverse reductive dehalogenase-homologous genes in deep subseafloor sedimentary metagenomes.</title>
        <authorList>
            <person name="Kawai M."/>
            <person name="Futagami T."/>
            <person name="Toyoda A."/>
            <person name="Takaki Y."/>
            <person name="Nishi S."/>
            <person name="Hori S."/>
            <person name="Arai W."/>
            <person name="Tsubouchi T."/>
            <person name="Morono Y."/>
            <person name="Uchiyama I."/>
            <person name="Ito T."/>
            <person name="Fujiyama A."/>
            <person name="Inagaki F."/>
            <person name="Takami H."/>
        </authorList>
    </citation>
    <scope>NUCLEOTIDE SEQUENCE</scope>
    <source>
        <strain evidence="1">Expedition CK06-06</strain>
    </source>
</reference>